<dbReference type="Proteomes" id="UP000232806">
    <property type="component" value="Chromosome"/>
</dbReference>
<dbReference type="PANTHER" id="PTHR40696:SF1">
    <property type="entry name" value="DUF371 DOMAIN-CONTAINING PROTEIN"/>
    <property type="match status" value="1"/>
</dbReference>
<dbReference type="RefSeq" id="WP_100904846.1">
    <property type="nucleotide sequence ID" value="NZ_CP017766.1"/>
</dbReference>
<dbReference type="OrthoDB" id="9265at2157"/>
<evidence type="ECO:0000313" key="1">
    <source>
        <dbReference type="EMBL" id="AUB54870.1"/>
    </source>
</evidence>
<accession>A0A2H4V9X4</accession>
<dbReference type="AlphaFoldDB" id="A0A2H4V9X4"/>
<evidence type="ECO:0000313" key="2">
    <source>
        <dbReference type="EMBL" id="NMO09737.1"/>
    </source>
</evidence>
<reference evidence="2 4" key="2">
    <citation type="submission" date="2020-04" db="EMBL/GenBank/DDBJ databases">
        <title>Draft genome of Methanobacterium subterraneum isolated from animal feces.</title>
        <authorList>
            <person name="Ouboter H.T."/>
            <person name="Berger S."/>
            <person name="Gungor E."/>
            <person name="Jetten M.S.M."/>
            <person name="Welte C.U."/>
        </authorList>
    </citation>
    <scope>NUCLEOTIDE SEQUENCE [LARGE SCALE GENOMIC DNA]</scope>
    <source>
        <strain evidence="2">HO_2020</strain>
    </source>
</reference>
<sequence length="136" mass="15132">MEYTFKAQGHHNVTSKHRTTFEVTQDEEIGLAADCIVGVSSKVSLNDLPSQMKEAIQDEDTKIQVILETENSKDVITGYGHPKLSLDHPTDMVCRKSDYTCSRTLMIHADKAALDLDQDLVRDLADGKSLKVTIKV</sequence>
<gene>
    <name evidence="1" type="ORF">BK007_01775</name>
    <name evidence="2" type="ORF">HG719_07825</name>
</gene>
<evidence type="ECO:0000313" key="4">
    <source>
        <dbReference type="Proteomes" id="UP000591058"/>
    </source>
</evidence>
<organism evidence="1 3">
    <name type="scientific">Methanobacterium subterraneum</name>
    <dbReference type="NCBI Taxonomy" id="59277"/>
    <lineage>
        <taxon>Archaea</taxon>
        <taxon>Methanobacteriati</taxon>
        <taxon>Methanobacteriota</taxon>
        <taxon>Methanomada group</taxon>
        <taxon>Methanobacteria</taxon>
        <taxon>Methanobacteriales</taxon>
        <taxon>Methanobacteriaceae</taxon>
        <taxon>Methanobacterium</taxon>
    </lineage>
</organism>
<dbReference type="GeneID" id="35123833"/>
<dbReference type="Gene3D" id="2.60.120.630">
    <property type="entry name" value="mth639 domain like"/>
    <property type="match status" value="1"/>
</dbReference>
<evidence type="ECO:0000313" key="3">
    <source>
        <dbReference type="Proteomes" id="UP000232806"/>
    </source>
</evidence>
<dbReference type="InterPro" id="IPR023131">
    <property type="entry name" value="Mth639-like_dom_sf"/>
</dbReference>
<protein>
    <submittedName>
        <fullName evidence="2">DUF371 domain-containing protein</fullName>
    </submittedName>
</protein>
<proteinExistence type="predicted"/>
<dbReference type="Pfam" id="PF04027">
    <property type="entry name" value="DUF371"/>
    <property type="match status" value="1"/>
</dbReference>
<dbReference type="InterPro" id="IPR007171">
    <property type="entry name" value="DUF371"/>
</dbReference>
<reference evidence="1 3" key="1">
    <citation type="submission" date="2016-10" db="EMBL/GenBank/DDBJ databases">
        <title>Comparative genomics between deep and shallow subseafloor isolates.</title>
        <authorList>
            <person name="Ishii S."/>
            <person name="Miller J.R."/>
            <person name="Sutton G."/>
            <person name="Suzuki S."/>
            <person name="Methe B."/>
            <person name="Inagaki F."/>
            <person name="Imachi H."/>
        </authorList>
    </citation>
    <scope>NUCLEOTIDE SEQUENCE [LARGE SCALE GENOMIC DNA]</scope>
    <source>
        <strain evidence="1 3">MO-MB1</strain>
    </source>
</reference>
<name>A0A2H4V9X4_9EURY</name>
<dbReference type="EMBL" id="CP017766">
    <property type="protein sequence ID" value="AUB54870.1"/>
    <property type="molecule type" value="Genomic_DNA"/>
</dbReference>
<dbReference type="PANTHER" id="PTHR40696">
    <property type="entry name" value="DUF371 FAMILY PROTEIN"/>
    <property type="match status" value="1"/>
</dbReference>
<dbReference type="Proteomes" id="UP000591058">
    <property type="component" value="Unassembled WGS sequence"/>
</dbReference>
<dbReference type="EMBL" id="JABBYL010000027">
    <property type="protein sequence ID" value="NMO09737.1"/>
    <property type="molecule type" value="Genomic_DNA"/>
</dbReference>